<evidence type="ECO:0000313" key="1">
    <source>
        <dbReference type="EMBL" id="KUG03901.1"/>
    </source>
</evidence>
<reference evidence="1" key="1">
    <citation type="journal article" date="2015" name="Proc. Natl. Acad. Sci. U.S.A.">
        <title>Networks of energetic and metabolic interactions define dynamics in microbial communities.</title>
        <authorList>
            <person name="Embree M."/>
            <person name="Liu J.K."/>
            <person name="Al-Bassam M.M."/>
            <person name="Zengler K."/>
        </authorList>
    </citation>
    <scope>NUCLEOTIDE SEQUENCE</scope>
</reference>
<gene>
    <name evidence="1" type="ORF">ASZ90_018681</name>
</gene>
<protein>
    <submittedName>
        <fullName evidence="1">Uncharacterized protein</fullName>
    </submittedName>
</protein>
<sequence length="326" mass="37241">MSIIPEHRLDYFNQTARQKFGEPVDAASILITKLYHLEGGPPPALVFYGLDAETQHQLSREQQILIQSFNQDTINIILELSTSGCWDAGREMLHLHESLSQFDDFTFPAFDIAYGIYWIKSNPGLLINSDTLSFCNLGCSFLSRLAVGLDKKKGIDWSRVIGQTLAELPEGRNKKSIKSLYSLPGMSAAQVLKWLPAFLADDIKASLNAKNTYCLSITVKGYENLFTDTLSTAGWLEKDYWLRELIAHLPEVMWIVLSSIRVPWDDYYPQWKNRLQQYLTGRLNDHDILNHLVSQGITEDQDQEGILKLSQGIPYYLDLATKNYRW</sequence>
<dbReference type="EMBL" id="LNQE01001865">
    <property type="protein sequence ID" value="KUG03901.1"/>
    <property type="molecule type" value="Genomic_DNA"/>
</dbReference>
<proteinExistence type="predicted"/>
<name>A0A0W8E662_9ZZZZ</name>
<dbReference type="AlphaFoldDB" id="A0A0W8E662"/>
<organism evidence="1">
    <name type="scientific">hydrocarbon metagenome</name>
    <dbReference type="NCBI Taxonomy" id="938273"/>
    <lineage>
        <taxon>unclassified sequences</taxon>
        <taxon>metagenomes</taxon>
        <taxon>ecological metagenomes</taxon>
    </lineage>
</organism>
<comment type="caution">
    <text evidence="1">The sequence shown here is derived from an EMBL/GenBank/DDBJ whole genome shotgun (WGS) entry which is preliminary data.</text>
</comment>
<accession>A0A0W8E662</accession>